<evidence type="ECO:0000256" key="1">
    <source>
        <dbReference type="ARBA" id="ARBA00022603"/>
    </source>
</evidence>
<keyword evidence="5" id="KW-0963">Cytoplasm</keyword>
<evidence type="ECO:0000256" key="4">
    <source>
        <dbReference type="ARBA" id="ARBA00038303"/>
    </source>
</evidence>
<feature type="binding site" evidence="5">
    <location>
        <position position="123"/>
    </location>
    <ligand>
        <name>S-adenosyl-L-methionine</name>
        <dbReference type="ChEBI" id="CHEBI:59789"/>
    </ligand>
</feature>
<comment type="caution">
    <text evidence="6">The sequence shown here is derived from an EMBL/GenBank/DDBJ whole genome shotgun (WGS) entry which is preliminary data.</text>
</comment>
<reference evidence="6 7" key="1">
    <citation type="submission" date="2018-02" db="EMBL/GenBank/DDBJ databases">
        <title>Subsurface microbial communities from deep shales in Ohio and West Virginia, USA.</title>
        <authorList>
            <person name="Wrighton K."/>
        </authorList>
    </citation>
    <scope>NUCLEOTIDE SEQUENCE [LARGE SCALE GENOMIC DNA]</scope>
    <source>
        <strain evidence="6 7">OWC-DMM</strain>
    </source>
</reference>
<comment type="function">
    <text evidence="5">Specifically methylates the pseudouridine at position 1915 (m3Psi1915) in 23S rRNA.</text>
</comment>
<organism evidence="6 7">
    <name type="scientific">Methylobacter tundripaludum</name>
    <dbReference type="NCBI Taxonomy" id="173365"/>
    <lineage>
        <taxon>Bacteria</taxon>
        <taxon>Pseudomonadati</taxon>
        <taxon>Pseudomonadota</taxon>
        <taxon>Gammaproteobacteria</taxon>
        <taxon>Methylococcales</taxon>
        <taxon>Methylococcaceae</taxon>
        <taxon>Methylobacter</taxon>
    </lineage>
</organism>
<dbReference type="Gene3D" id="3.40.1280.10">
    <property type="match status" value="1"/>
</dbReference>
<dbReference type="SUPFAM" id="SSF75217">
    <property type="entry name" value="alpha/beta knot"/>
    <property type="match status" value="1"/>
</dbReference>
<dbReference type="Pfam" id="PF02590">
    <property type="entry name" value="SPOUT_MTase"/>
    <property type="match status" value="1"/>
</dbReference>
<dbReference type="GO" id="GO:0005737">
    <property type="term" value="C:cytoplasm"/>
    <property type="evidence" value="ECO:0007669"/>
    <property type="project" value="UniProtKB-SubCell"/>
</dbReference>
<accession>A0A2S6HK37</accession>
<dbReference type="GO" id="GO:0070038">
    <property type="term" value="F:rRNA (pseudouridine-N3-)-methyltransferase activity"/>
    <property type="evidence" value="ECO:0007669"/>
    <property type="project" value="UniProtKB-UniRule"/>
</dbReference>
<dbReference type="PANTHER" id="PTHR33603">
    <property type="entry name" value="METHYLTRANSFERASE"/>
    <property type="match status" value="1"/>
</dbReference>
<feature type="binding site" evidence="5">
    <location>
        <position position="92"/>
    </location>
    <ligand>
        <name>S-adenosyl-L-methionine</name>
        <dbReference type="ChEBI" id="CHEBI:59789"/>
    </ligand>
</feature>
<dbReference type="PANTHER" id="PTHR33603:SF1">
    <property type="entry name" value="RIBOSOMAL RNA LARGE SUBUNIT METHYLTRANSFERASE H"/>
    <property type="match status" value="1"/>
</dbReference>
<protein>
    <recommendedName>
        <fullName evidence="5">Ribosomal RNA large subunit methyltransferase H</fullName>
        <ecNumber evidence="5">2.1.1.177</ecNumber>
    </recommendedName>
    <alternativeName>
        <fullName evidence="5">23S rRNA (pseudouridine1915-N3)-methyltransferase</fullName>
    </alternativeName>
    <alternativeName>
        <fullName evidence="5">23S rRNA m3Psi1915 methyltransferase</fullName>
    </alternativeName>
    <alternativeName>
        <fullName evidence="5">rRNA (pseudouridine-N3-)-methyltransferase RlmH</fullName>
    </alternativeName>
</protein>
<dbReference type="InterPro" id="IPR029026">
    <property type="entry name" value="tRNA_m1G_MTases_N"/>
</dbReference>
<keyword evidence="1 5" id="KW-0489">Methyltransferase</keyword>
<feature type="binding site" evidence="5">
    <location>
        <begin position="142"/>
        <end position="147"/>
    </location>
    <ligand>
        <name>S-adenosyl-L-methionine</name>
        <dbReference type="ChEBI" id="CHEBI:59789"/>
    </ligand>
</feature>
<dbReference type="EC" id="2.1.1.177" evidence="5"/>
<evidence type="ECO:0000256" key="2">
    <source>
        <dbReference type="ARBA" id="ARBA00022679"/>
    </source>
</evidence>
<dbReference type="HAMAP" id="MF_00658">
    <property type="entry name" value="23SrRNA_methyltr_H"/>
    <property type="match status" value="1"/>
</dbReference>
<keyword evidence="3 5" id="KW-0949">S-adenosyl-L-methionine</keyword>
<comment type="subcellular location">
    <subcellularLocation>
        <location evidence="5">Cytoplasm</location>
    </subcellularLocation>
</comment>
<evidence type="ECO:0000256" key="5">
    <source>
        <dbReference type="HAMAP-Rule" id="MF_00658"/>
    </source>
</evidence>
<evidence type="ECO:0000256" key="3">
    <source>
        <dbReference type="ARBA" id="ARBA00022691"/>
    </source>
</evidence>
<dbReference type="InterPro" id="IPR003742">
    <property type="entry name" value="RlmH-like"/>
</dbReference>
<dbReference type="EMBL" id="PTIZ01000001">
    <property type="protein sequence ID" value="PPK77845.1"/>
    <property type="molecule type" value="Genomic_DNA"/>
</dbReference>
<comment type="catalytic activity">
    <reaction evidence="5">
        <text>pseudouridine(1915) in 23S rRNA + S-adenosyl-L-methionine = N(3)-methylpseudouridine(1915) in 23S rRNA + S-adenosyl-L-homocysteine + H(+)</text>
        <dbReference type="Rhea" id="RHEA:42752"/>
        <dbReference type="Rhea" id="RHEA-COMP:10221"/>
        <dbReference type="Rhea" id="RHEA-COMP:10222"/>
        <dbReference type="ChEBI" id="CHEBI:15378"/>
        <dbReference type="ChEBI" id="CHEBI:57856"/>
        <dbReference type="ChEBI" id="CHEBI:59789"/>
        <dbReference type="ChEBI" id="CHEBI:65314"/>
        <dbReference type="ChEBI" id="CHEBI:74486"/>
        <dbReference type="EC" id="2.1.1.177"/>
    </reaction>
</comment>
<evidence type="ECO:0000313" key="7">
    <source>
        <dbReference type="Proteomes" id="UP000240010"/>
    </source>
</evidence>
<comment type="subunit">
    <text evidence="5">Homodimer.</text>
</comment>
<dbReference type="InterPro" id="IPR029028">
    <property type="entry name" value="Alpha/beta_knot_MTases"/>
</dbReference>
<gene>
    <name evidence="5" type="primary">rlmH</name>
    <name evidence="6" type="ORF">B0F87_101227</name>
</gene>
<dbReference type="NCBIfam" id="TIGR00246">
    <property type="entry name" value="tRNA_RlmH_YbeA"/>
    <property type="match status" value="1"/>
</dbReference>
<proteinExistence type="inferred from homology"/>
<dbReference type="PIRSF" id="PIRSF004505">
    <property type="entry name" value="MT_bac"/>
    <property type="match status" value="1"/>
</dbReference>
<evidence type="ECO:0000313" key="6">
    <source>
        <dbReference type="EMBL" id="PPK77845.1"/>
    </source>
</evidence>
<dbReference type="Proteomes" id="UP000240010">
    <property type="component" value="Unassembled WGS sequence"/>
</dbReference>
<name>A0A2S6HK37_9GAMM</name>
<comment type="similarity">
    <text evidence="4 5">Belongs to the RNA methyltransferase RlmH family.</text>
</comment>
<sequence length="174" mass="19805">MATIRLHCITSLFSCILHRMQINLISVGNRMPGWVQQGYDEYAKRLPRECELVLKEIAPGKRTKNSDVARIVKEEGERMIAAIPQSTHIVTLDIPGKPWTTPELAEAMQRWLESGQHVSLLIGGPEGLADSVKQLARESWSLSKLTFPHPLVRIVVAEQLYRAWSILHNHPYHR</sequence>
<keyword evidence="2 5" id="KW-0808">Transferase</keyword>
<keyword evidence="5" id="KW-0698">rRNA processing</keyword>
<dbReference type="CDD" id="cd18081">
    <property type="entry name" value="RlmH-like"/>
    <property type="match status" value="1"/>
</dbReference>
<dbReference type="NCBIfam" id="NF000986">
    <property type="entry name" value="PRK00103.1-4"/>
    <property type="match status" value="1"/>
</dbReference>
<dbReference type="AlphaFoldDB" id="A0A2S6HK37"/>